<evidence type="ECO:0000256" key="1">
    <source>
        <dbReference type="SAM" id="MobiDB-lite"/>
    </source>
</evidence>
<accession>A0AAV1PII5</accession>
<feature type="region of interest" description="Disordered" evidence="1">
    <location>
        <begin position="1"/>
        <end position="37"/>
    </location>
</feature>
<comment type="caution">
    <text evidence="2">The sequence shown here is derived from an EMBL/GenBank/DDBJ whole genome shotgun (WGS) entry which is preliminary data.</text>
</comment>
<organism evidence="2 3">
    <name type="scientific">Scomber scombrus</name>
    <name type="common">Atlantic mackerel</name>
    <name type="synonym">Scomber vernalis</name>
    <dbReference type="NCBI Taxonomy" id="13677"/>
    <lineage>
        <taxon>Eukaryota</taxon>
        <taxon>Metazoa</taxon>
        <taxon>Chordata</taxon>
        <taxon>Craniata</taxon>
        <taxon>Vertebrata</taxon>
        <taxon>Euteleostomi</taxon>
        <taxon>Actinopterygii</taxon>
        <taxon>Neopterygii</taxon>
        <taxon>Teleostei</taxon>
        <taxon>Neoteleostei</taxon>
        <taxon>Acanthomorphata</taxon>
        <taxon>Pelagiaria</taxon>
        <taxon>Scombriformes</taxon>
        <taxon>Scombridae</taxon>
        <taxon>Scomber</taxon>
    </lineage>
</organism>
<protein>
    <submittedName>
        <fullName evidence="2">Uncharacterized protein</fullName>
    </submittedName>
</protein>
<sequence>MRGMMYGSWDGGSDTQHQRRAFAAQEKEKSPSSPLSQSSSFTMRIAFAIIIIHHPRQLEECNRLGKYRRSKVNRRQQEEAFVVSPRYDKKLTLILLDRTKEPSASKRHVQKLNNSKQTQETDPFATKSFKANILLRNKPDVDELF</sequence>
<dbReference type="AlphaFoldDB" id="A0AAV1PII5"/>
<proteinExistence type="predicted"/>
<gene>
    <name evidence="2" type="ORF">FSCOSCO3_A027294</name>
</gene>
<keyword evidence="3" id="KW-1185">Reference proteome</keyword>
<name>A0AAV1PII5_SCOSC</name>
<evidence type="ECO:0000313" key="3">
    <source>
        <dbReference type="Proteomes" id="UP001314229"/>
    </source>
</evidence>
<evidence type="ECO:0000313" key="2">
    <source>
        <dbReference type="EMBL" id="CAK6971529.1"/>
    </source>
</evidence>
<dbReference type="EMBL" id="CAWUFR010000179">
    <property type="protein sequence ID" value="CAK6971529.1"/>
    <property type="molecule type" value="Genomic_DNA"/>
</dbReference>
<dbReference type="Proteomes" id="UP001314229">
    <property type="component" value="Unassembled WGS sequence"/>
</dbReference>
<reference evidence="2 3" key="1">
    <citation type="submission" date="2024-01" db="EMBL/GenBank/DDBJ databases">
        <authorList>
            <person name="Alioto T."/>
            <person name="Alioto T."/>
            <person name="Gomez Garrido J."/>
        </authorList>
    </citation>
    <scope>NUCLEOTIDE SEQUENCE [LARGE SCALE GENOMIC DNA]</scope>
</reference>